<comment type="caution">
    <text evidence="3">The sequence shown here is derived from an EMBL/GenBank/DDBJ whole genome shotgun (WGS) entry which is preliminary data.</text>
</comment>
<accession>A0A947DAJ9</accession>
<dbReference type="Proteomes" id="UP000717364">
    <property type="component" value="Unassembled WGS sequence"/>
</dbReference>
<evidence type="ECO:0000256" key="1">
    <source>
        <dbReference type="ARBA" id="ARBA00022801"/>
    </source>
</evidence>
<gene>
    <name evidence="3" type="ORF">IXB50_00535</name>
</gene>
<dbReference type="Pfam" id="PF00561">
    <property type="entry name" value="Abhydrolase_1"/>
    <property type="match status" value="1"/>
</dbReference>
<dbReference type="RefSeq" id="WP_215606974.1">
    <property type="nucleotide sequence ID" value="NZ_JADOES010000001.1"/>
</dbReference>
<evidence type="ECO:0000259" key="2">
    <source>
        <dbReference type="Pfam" id="PF00561"/>
    </source>
</evidence>
<reference evidence="3" key="2">
    <citation type="journal article" date="2021" name="Mar. Drugs">
        <title>Genome Reduction and Secondary Metabolism of the Marine Sponge-Associated Cyanobacterium Leptothoe.</title>
        <authorList>
            <person name="Konstantinou D."/>
            <person name="Popin R.V."/>
            <person name="Fewer D.P."/>
            <person name="Sivonen K."/>
            <person name="Gkelis S."/>
        </authorList>
    </citation>
    <scope>NUCLEOTIDE SEQUENCE</scope>
    <source>
        <strain evidence="3">TAU-MAC 1115</strain>
    </source>
</reference>
<feature type="domain" description="AB hydrolase-1" evidence="2">
    <location>
        <begin position="29"/>
        <end position="164"/>
    </location>
</feature>
<dbReference type="PANTHER" id="PTHR43798:SF31">
    <property type="entry name" value="AB HYDROLASE SUPERFAMILY PROTEIN YCLE"/>
    <property type="match status" value="1"/>
</dbReference>
<evidence type="ECO:0000313" key="3">
    <source>
        <dbReference type="EMBL" id="MBT9313910.1"/>
    </source>
</evidence>
<dbReference type="GO" id="GO:0016787">
    <property type="term" value="F:hydrolase activity"/>
    <property type="evidence" value="ECO:0007669"/>
    <property type="project" value="UniProtKB-KW"/>
</dbReference>
<dbReference type="PRINTS" id="PR00412">
    <property type="entry name" value="EPOXHYDRLASE"/>
</dbReference>
<evidence type="ECO:0000313" key="4">
    <source>
        <dbReference type="Proteomes" id="UP000717364"/>
    </source>
</evidence>
<sequence>MVVTPVFGVPHVYDFTPHLFSTSPPHRSVLVCIHGWLLSRAYWQPLMQQLAPDIACLAYDLRGFGDSTQQLSSRSDISEMATYGLTAYAHDLNALLEKLEIDHVWLMGHSLGGSIALWAAHLFPERVKGVICVNAGGGIYIHNAFEKFRNAGKQMLERRPQWLQHLPVLPWIFAKIMVQQPLSYQWGKQRLIDFLRADPEAATQSLLASTTEDEVHQLPNIVAQLSQPVYFVAGEQDTVMEPRYVQHLASFHQFFRQGQQTVVTFKQCGHFAMLEQPLALETKVRQWLLTNG</sequence>
<dbReference type="Gene3D" id="3.40.50.1820">
    <property type="entry name" value="alpha/beta hydrolase"/>
    <property type="match status" value="1"/>
</dbReference>
<keyword evidence="4" id="KW-1185">Reference proteome</keyword>
<dbReference type="InterPro" id="IPR029058">
    <property type="entry name" value="AB_hydrolase_fold"/>
</dbReference>
<reference evidence="3" key="1">
    <citation type="submission" date="2020-11" db="EMBL/GenBank/DDBJ databases">
        <authorList>
            <person name="Konstantinou D."/>
            <person name="Gkelis S."/>
            <person name="Popin R."/>
            <person name="Fewer D."/>
            <person name="Sivonen K."/>
        </authorList>
    </citation>
    <scope>NUCLEOTIDE SEQUENCE</scope>
    <source>
        <strain evidence="3">TAU-MAC 1115</strain>
    </source>
</reference>
<dbReference type="AlphaFoldDB" id="A0A947DAJ9"/>
<dbReference type="InterPro" id="IPR050266">
    <property type="entry name" value="AB_hydrolase_sf"/>
</dbReference>
<dbReference type="GO" id="GO:0016020">
    <property type="term" value="C:membrane"/>
    <property type="evidence" value="ECO:0007669"/>
    <property type="project" value="TreeGrafter"/>
</dbReference>
<protein>
    <submittedName>
        <fullName evidence="3">Alpha/beta hydrolase</fullName>
    </submittedName>
</protein>
<dbReference type="EMBL" id="JADOES010000001">
    <property type="protein sequence ID" value="MBT9313910.1"/>
    <property type="molecule type" value="Genomic_DNA"/>
</dbReference>
<keyword evidence="1 3" id="KW-0378">Hydrolase</keyword>
<dbReference type="PRINTS" id="PR00111">
    <property type="entry name" value="ABHYDROLASE"/>
</dbReference>
<organism evidence="3 4">
    <name type="scientific">Leptothoe spongobia TAU-MAC 1115</name>
    <dbReference type="NCBI Taxonomy" id="1967444"/>
    <lineage>
        <taxon>Bacteria</taxon>
        <taxon>Bacillati</taxon>
        <taxon>Cyanobacteriota</taxon>
        <taxon>Cyanophyceae</taxon>
        <taxon>Nodosilineales</taxon>
        <taxon>Cymatolegaceae</taxon>
        <taxon>Leptothoe</taxon>
        <taxon>Leptothoe spongobia</taxon>
    </lineage>
</organism>
<dbReference type="PANTHER" id="PTHR43798">
    <property type="entry name" value="MONOACYLGLYCEROL LIPASE"/>
    <property type="match status" value="1"/>
</dbReference>
<proteinExistence type="predicted"/>
<name>A0A947DAJ9_9CYAN</name>
<dbReference type="InterPro" id="IPR000073">
    <property type="entry name" value="AB_hydrolase_1"/>
</dbReference>
<dbReference type="InterPro" id="IPR000639">
    <property type="entry name" value="Epox_hydrolase-like"/>
</dbReference>
<dbReference type="SUPFAM" id="SSF53474">
    <property type="entry name" value="alpha/beta-Hydrolases"/>
    <property type="match status" value="1"/>
</dbReference>